<dbReference type="STRING" id="1121098.HMPREF1534_02033"/>
<evidence type="ECO:0000313" key="3">
    <source>
        <dbReference type="Proteomes" id="UP000017831"/>
    </source>
</evidence>
<dbReference type="GeneID" id="60062014"/>
<dbReference type="HOGENOM" id="CLU_087351_0_1_10"/>
<dbReference type="Gene3D" id="3.40.630.30">
    <property type="match status" value="1"/>
</dbReference>
<dbReference type="PATRIC" id="fig|1121098.3.peg.2066"/>
<accession>U6RDS2</accession>
<feature type="domain" description="N-acetyltransferase" evidence="1">
    <location>
        <begin position="5"/>
        <end position="159"/>
    </location>
</feature>
<dbReference type="GO" id="GO:0016747">
    <property type="term" value="F:acyltransferase activity, transferring groups other than amino-acyl groups"/>
    <property type="evidence" value="ECO:0007669"/>
    <property type="project" value="InterPro"/>
</dbReference>
<dbReference type="PROSITE" id="PS51186">
    <property type="entry name" value="GNAT"/>
    <property type="match status" value="1"/>
</dbReference>
<dbReference type="OrthoDB" id="424368at2"/>
<dbReference type="CDD" id="cd04301">
    <property type="entry name" value="NAT_SF"/>
    <property type="match status" value="1"/>
</dbReference>
<reference evidence="2 3" key="1">
    <citation type="submission" date="2013-04" db="EMBL/GenBank/DDBJ databases">
        <title>The Genome Sequence of Bacteroides massiliensis DSM 17679.</title>
        <authorList>
            <consortium name="The Broad Institute Genomics Platform"/>
            <person name="Earl A."/>
            <person name="Ward D."/>
            <person name="Feldgarden M."/>
            <person name="Gevers D."/>
            <person name="Martens E."/>
            <person name="Fenner L."/>
            <person name="Roux V."/>
            <person name="Mallet M.N."/>
            <person name="Raoult D."/>
            <person name="Walker B."/>
            <person name="Young S."/>
            <person name="Zeng Q."/>
            <person name="Gargeya S."/>
            <person name="Fitzgerald M."/>
            <person name="Haas B."/>
            <person name="Abouelleil A."/>
            <person name="Allen A.W."/>
            <person name="Alvarado L."/>
            <person name="Arachchi H.M."/>
            <person name="Berlin A.M."/>
            <person name="Chapman S.B."/>
            <person name="Gainer-Dewar J."/>
            <person name="Goldberg J."/>
            <person name="Griggs A."/>
            <person name="Gujja S."/>
            <person name="Hansen M."/>
            <person name="Howarth C."/>
            <person name="Imamovic A."/>
            <person name="Ireland A."/>
            <person name="Larimer J."/>
            <person name="McCowan C."/>
            <person name="Murphy C."/>
            <person name="Pearson M."/>
            <person name="Poon T.W."/>
            <person name="Priest M."/>
            <person name="Roberts A."/>
            <person name="Saif S."/>
            <person name="Shea T."/>
            <person name="Sisk P."/>
            <person name="Sykes S."/>
            <person name="Wortman J."/>
            <person name="Nusbaum C."/>
            <person name="Birren B."/>
        </authorList>
    </citation>
    <scope>NUCLEOTIDE SEQUENCE [LARGE SCALE GENOMIC DNA]</scope>
    <source>
        <strain evidence="3">B84634 / Timone 84634 / DSM 17679 / JCM 13223</strain>
    </source>
</reference>
<dbReference type="InterPro" id="IPR052564">
    <property type="entry name" value="N-acetyltrans/Recomb-assoc"/>
</dbReference>
<dbReference type="InterPro" id="IPR016181">
    <property type="entry name" value="Acyl_CoA_acyltransferase"/>
</dbReference>
<dbReference type="RefSeq" id="WP_005940473.1">
    <property type="nucleotide sequence ID" value="NZ_KB890342.1"/>
</dbReference>
<sequence length="170" mass="19543">MKTNFTIRQAQQSDAVALKELFQNTVLVINRRDYSQAEVEDWASCGNNLSNIKERIETHYFVVAVNQQSQIVGFSSITPQGYLHSMFVHKDFQGEGIATMLLEEIERYAITAGITRITSEVSLTARPFFEKKGYVVEKEQKRKANQLSLTNFLMAKEVVFLEYYNKKVTD</sequence>
<comment type="caution">
    <text evidence="2">The sequence shown here is derived from an EMBL/GenBank/DDBJ whole genome shotgun (WGS) entry which is preliminary data.</text>
</comment>
<keyword evidence="3" id="KW-1185">Reference proteome</keyword>
<gene>
    <name evidence="2" type="ORF">HMPREF1534_02033</name>
</gene>
<dbReference type="PANTHER" id="PTHR43451:SF1">
    <property type="entry name" value="ACETYLTRANSFERASE"/>
    <property type="match status" value="1"/>
</dbReference>
<dbReference type="PANTHER" id="PTHR43451">
    <property type="entry name" value="ACETYLTRANSFERASE (GNAT) FAMILY PROTEIN"/>
    <property type="match status" value="1"/>
</dbReference>
<evidence type="ECO:0000259" key="1">
    <source>
        <dbReference type="PROSITE" id="PS51186"/>
    </source>
</evidence>
<dbReference type="Proteomes" id="UP000017831">
    <property type="component" value="Unassembled WGS sequence"/>
</dbReference>
<protein>
    <recommendedName>
        <fullName evidence="1">N-acetyltransferase domain-containing protein</fullName>
    </recommendedName>
</protein>
<dbReference type="eggNOG" id="COG0456">
    <property type="taxonomic scope" value="Bacteria"/>
</dbReference>
<dbReference type="EMBL" id="AQHY01000025">
    <property type="protein sequence ID" value="EOA54640.1"/>
    <property type="molecule type" value="Genomic_DNA"/>
</dbReference>
<dbReference type="AlphaFoldDB" id="U6RDS2"/>
<proteinExistence type="predicted"/>
<organism evidence="2 3">
    <name type="scientific">Phocaeicola massiliensis B84634 = Timone 84634 = DSM 17679 = JCM 13223</name>
    <dbReference type="NCBI Taxonomy" id="1121098"/>
    <lineage>
        <taxon>Bacteria</taxon>
        <taxon>Pseudomonadati</taxon>
        <taxon>Bacteroidota</taxon>
        <taxon>Bacteroidia</taxon>
        <taxon>Bacteroidales</taxon>
        <taxon>Bacteroidaceae</taxon>
        <taxon>Phocaeicola</taxon>
    </lineage>
</organism>
<evidence type="ECO:0000313" key="2">
    <source>
        <dbReference type="EMBL" id="EOA54640.1"/>
    </source>
</evidence>
<name>U6RDS2_9BACT</name>
<dbReference type="Pfam" id="PF13673">
    <property type="entry name" value="Acetyltransf_10"/>
    <property type="match status" value="1"/>
</dbReference>
<dbReference type="SUPFAM" id="SSF55729">
    <property type="entry name" value="Acyl-CoA N-acyltransferases (Nat)"/>
    <property type="match status" value="1"/>
</dbReference>
<dbReference type="InterPro" id="IPR000182">
    <property type="entry name" value="GNAT_dom"/>
</dbReference>